<evidence type="ECO:0000259" key="9">
    <source>
        <dbReference type="PROSITE" id="PS50979"/>
    </source>
</evidence>
<dbReference type="Pfam" id="PF02785">
    <property type="entry name" value="Biotin_carb_C"/>
    <property type="match status" value="1"/>
</dbReference>
<dbReference type="InterPro" id="IPR005482">
    <property type="entry name" value="Biotin_COase_C"/>
</dbReference>
<dbReference type="PANTHER" id="PTHR18866:SF33">
    <property type="entry name" value="METHYLCROTONOYL-COA CARBOXYLASE SUBUNIT ALPHA, MITOCHONDRIAL-RELATED"/>
    <property type="match status" value="1"/>
</dbReference>
<dbReference type="UniPathway" id="UPA00655">
    <property type="reaction ID" value="UER00711"/>
</dbReference>
<dbReference type="NCBIfam" id="NF006367">
    <property type="entry name" value="PRK08591.1"/>
    <property type="match status" value="1"/>
</dbReference>
<keyword evidence="1 10" id="KW-0436">Ligase</keyword>
<dbReference type="InterPro" id="IPR011761">
    <property type="entry name" value="ATP-grasp"/>
</dbReference>
<dbReference type="KEGG" id="fll:EI427_12235"/>
<dbReference type="NCBIfam" id="TIGR00514">
    <property type="entry name" value="accC"/>
    <property type="match status" value="1"/>
</dbReference>
<gene>
    <name evidence="10" type="primary">accC</name>
    <name evidence="10" type="ORF">EI427_12235</name>
</gene>
<keyword evidence="6" id="KW-0092">Biotin</keyword>
<dbReference type="InterPro" id="IPR016185">
    <property type="entry name" value="PreATP-grasp_dom_sf"/>
</dbReference>
<dbReference type="FunFam" id="3.40.50.20:FF:000010">
    <property type="entry name" value="Propionyl-CoA carboxylase subunit alpha"/>
    <property type="match status" value="1"/>
</dbReference>
<protein>
    <submittedName>
        <fullName evidence="10">Acetyl-CoA carboxylase biotin carboxylase subunit</fullName>
        <ecNumber evidence="10">6.3.4.14</ecNumber>
    </submittedName>
</protein>
<dbReference type="InterPro" id="IPR011054">
    <property type="entry name" value="Rudment_hybrid_motif"/>
</dbReference>
<dbReference type="PROSITE" id="PS00866">
    <property type="entry name" value="CPSASE_1"/>
    <property type="match status" value="1"/>
</dbReference>
<evidence type="ECO:0000256" key="1">
    <source>
        <dbReference type="ARBA" id="ARBA00022598"/>
    </source>
</evidence>
<proteinExistence type="predicted"/>
<dbReference type="GO" id="GO:2001295">
    <property type="term" value="P:malonyl-CoA biosynthetic process"/>
    <property type="evidence" value="ECO:0007669"/>
    <property type="project" value="UniProtKB-UniPathway"/>
</dbReference>
<keyword evidence="4 7" id="KW-0067">ATP-binding</keyword>
<dbReference type="InterPro" id="IPR005479">
    <property type="entry name" value="CPAse_ATP-bd"/>
</dbReference>
<evidence type="ECO:0000313" key="10">
    <source>
        <dbReference type="EMBL" id="AZQ62980.1"/>
    </source>
</evidence>
<dbReference type="PANTHER" id="PTHR18866">
    <property type="entry name" value="CARBOXYLASE:PYRUVATE/ACETYL-COA/PROPIONYL-COA CARBOXYLASE"/>
    <property type="match status" value="1"/>
</dbReference>
<dbReference type="GO" id="GO:0005524">
    <property type="term" value="F:ATP binding"/>
    <property type="evidence" value="ECO:0007669"/>
    <property type="project" value="UniProtKB-UniRule"/>
</dbReference>
<evidence type="ECO:0000256" key="3">
    <source>
        <dbReference type="ARBA" id="ARBA00022741"/>
    </source>
</evidence>
<dbReference type="AlphaFoldDB" id="A0A3Q9FRS2"/>
<dbReference type="InterPro" id="IPR005481">
    <property type="entry name" value="BC-like_N"/>
</dbReference>
<keyword evidence="3 7" id="KW-0547">Nucleotide-binding</keyword>
<dbReference type="PROSITE" id="PS00867">
    <property type="entry name" value="CPSASE_2"/>
    <property type="match status" value="1"/>
</dbReference>
<name>A0A3Q9FRS2_9BACT</name>
<dbReference type="FunFam" id="3.30.470.20:FF:000028">
    <property type="entry name" value="Methylcrotonoyl-CoA carboxylase subunit alpha, mitochondrial"/>
    <property type="match status" value="1"/>
</dbReference>
<evidence type="ECO:0000256" key="7">
    <source>
        <dbReference type="PROSITE-ProRule" id="PRU00409"/>
    </source>
</evidence>
<dbReference type="Gene3D" id="3.30.470.20">
    <property type="entry name" value="ATP-grasp fold, B domain"/>
    <property type="match status" value="1"/>
</dbReference>
<dbReference type="EMBL" id="CP034562">
    <property type="protein sequence ID" value="AZQ62980.1"/>
    <property type="molecule type" value="Genomic_DNA"/>
</dbReference>
<keyword evidence="11" id="KW-1185">Reference proteome</keyword>
<dbReference type="Pfam" id="PF00289">
    <property type="entry name" value="Biotin_carb_N"/>
    <property type="match status" value="1"/>
</dbReference>
<dbReference type="PROSITE" id="PS50979">
    <property type="entry name" value="BC"/>
    <property type="match status" value="1"/>
</dbReference>
<keyword evidence="2" id="KW-0479">Metal-binding</keyword>
<feature type="domain" description="Biotin carboxylation" evidence="9">
    <location>
        <begin position="3"/>
        <end position="448"/>
    </location>
</feature>
<evidence type="ECO:0000256" key="6">
    <source>
        <dbReference type="ARBA" id="ARBA00023267"/>
    </source>
</evidence>
<dbReference type="GO" id="GO:0046872">
    <property type="term" value="F:metal ion binding"/>
    <property type="evidence" value="ECO:0007669"/>
    <property type="project" value="UniProtKB-KW"/>
</dbReference>
<dbReference type="RefSeq" id="WP_126615023.1">
    <property type="nucleotide sequence ID" value="NZ_CP034562.1"/>
</dbReference>
<dbReference type="SUPFAM" id="SSF51246">
    <property type="entry name" value="Rudiment single hybrid motif"/>
    <property type="match status" value="1"/>
</dbReference>
<keyword evidence="5" id="KW-0460">Magnesium</keyword>
<dbReference type="PROSITE" id="PS50975">
    <property type="entry name" value="ATP_GRASP"/>
    <property type="match status" value="1"/>
</dbReference>
<dbReference type="OrthoDB" id="9807469at2"/>
<evidence type="ECO:0000256" key="4">
    <source>
        <dbReference type="ARBA" id="ARBA00022840"/>
    </source>
</evidence>
<evidence type="ECO:0000256" key="2">
    <source>
        <dbReference type="ARBA" id="ARBA00022723"/>
    </source>
</evidence>
<reference evidence="10 11" key="1">
    <citation type="submission" date="2018-12" db="EMBL/GenBank/DDBJ databases">
        <title>Flammeovirga pectinis sp. nov., isolated from the gut of the Korean scallop, Patinopecten yessoensis.</title>
        <authorList>
            <person name="Bae J.-W."/>
            <person name="Jeong Y.-S."/>
            <person name="Kang W."/>
        </authorList>
    </citation>
    <scope>NUCLEOTIDE SEQUENCE [LARGE SCALE GENOMIC DNA]</scope>
    <source>
        <strain evidence="10 11">L12M1</strain>
    </source>
</reference>
<evidence type="ECO:0000313" key="11">
    <source>
        <dbReference type="Proteomes" id="UP000267268"/>
    </source>
</evidence>
<dbReference type="FunFam" id="3.30.1490.20:FF:000018">
    <property type="entry name" value="Biotin carboxylase"/>
    <property type="match status" value="1"/>
</dbReference>
<dbReference type="InterPro" id="IPR050856">
    <property type="entry name" value="Biotin_carboxylase_complex"/>
</dbReference>
<dbReference type="SUPFAM" id="SSF56059">
    <property type="entry name" value="Glutathione synthetase ATP-binding domain-like"/>
    <property type="match status" value="1"/>
</dbReference>
<dbReference type="SMART" id="SM00878">
    <property type="entry name" value="Biotin_carb_C"/>
    <property type="match status" value="1"/>
</dbReference>
<dbReference type="InterPro" id="IPR004549">
    <property type="entry name" value="Acetyl_CoA_COase_biotin_COase"/>
</dbReference>
<sequence>MKKITRLLIANRGEIAVRILRSAKELGIFTIAVYSEADEEAPHVALADHAVCIGPASSTHSYLDIDNLLKVCRTLKVDAIHPGYGFLSENSTFAKRVEEEGMIFIGPSAKAIEVMGSKLEAKATVSKFNVPLVPGGEEAITDLVAAKKMADEIGYPILIKASAGGGGKGMRVVDDPNDFENQMERAVSEATSSFGDGAVFIEKYIQNPRHIELQVLADKHGNVVHLFERECSIQRRHQKVIEEAPSSILTEALRQEMGDCAVRVAKACDYIGAGTVEFILDEDNSYYFLEMNTRLQVEHTVTEEITQLDLVKEQIRIAEGEELGYDQSALKINGHAIEIRVYAEDPYQNFLPDTGVLNRYEEPAGMGVRVDSGYKQGMEVSMHYDPMMSKLIVWGKTREEAISRMIRSIDEYKITGLETTLPFCKFVLKHDAFVSGNFGTNFVNKFFKPELLIEPLTKDEEFVGAAVIAKLFFEKKKSEETSDLTNILTPWKLRRLT</sequence>
<evidence type="ECO:0000259" key="8">
    <source>
        <dbReference type="PROSITE" id="PS50975"/>
    </source>
</evidence>
<dbReference type="Pfam" id="PF02786">
    <property type="entry name" value="CPSase_L_D2"/>
    <property type="match status" value="1"/>
</dbReference>
<accession>A0A3Q9FRS2</accession>
<feature type="domain" description="ATP-grasp" evidence="8">
    <location>
        <begin position="122"/>
        <end position="319"/>
    </location>
</feature>
<dbReference type="SUPFAM" id="SSF52440">
    <property type="entry name" value="PreATP-grasp domain"/>
    <property type="match status" value="1"/>
</dbReference>
<dbReference type="EC" id="6.3.4.14" evidence="10"/>
<dbReference type="InterPro" id="IPR011764">
    <property type="entry name" value="Biotin_carboxylation_dom"/>
</dbReference>
<dbReference type="Proteomes" id="UP000267268">
    <property type="component" value="Chromosome 1"/>
</dbReference>
<evidence type="ECO:0000256" key="5">
    <source>
        <dbReference type="ARBA" id="ARBA00022842"/>
    </source>
</evidence>
<dbReference type="GO" id="GO:0004075">
    <property type="term" value="F:biotin carboxylase activity"/>
    <property type="evidence" value="ECO:0007669"/>
    <property type="project" value="UniProtKB-EC"/>
</dbReference>
<organism evidence="10 11">
    <name type="scientific">Flammeovirga pectinis</name>
    <dbReference type="NCBI Taxonomy" id="2494373"/>
    <lineage>
        <taxon>Bacteria</taxon>
        <taxon>Pseudomonadati</taxon>
        <taxon>Bacteroidota</taxon>
        <taxon>Cytophagia</taxon>
        <taxon>Cytophagales</taxon>
        <taxon>Flammeovirgaceae</taxon>
        <taxon>Flammeovirga</taxon>
    </lineage>
</organism>